<gene>
    <name evidence="1" type="ORF">FHP08_08480</name>
</gene>
<dbReference type="EMBL" id="VDUY01000003">
    <property type="protein sequence ID" value="TXL66101.1"/>
    <property type="molecule type" value="Genomic_DNA"/>
</dbReference>
<comment type="caution">
    <text evidence="1">The sequence shown here is derived from an EMBL/GenBank/DDBJ whole genome shotgun (WGS) entry which is preliminary data.</text>
</comment>
<dbReference type="Pfam" id="PF14196">
    <property type="entry name" value="ATC_hydrolase"/>
    <property type="match status" value="1"/>
</dbReference>
<reference evidence="1 2" key="1">
    <citation type="submission" date="2019-06" db="EMBL/GenBank/DDBJ databases">
        <title>Quisquiliibacterium sp. nov., isolated from a maize field.</title>
        <authorList>
            <person name="Lin S.-Y."/>
            <person name="Tsai C.-F."/>
            <person name="Young C.-C."/>
        </authorList>
    </citation>
    <scope>NUCLEOTIDE SEQUENCE [LARGE SCALE GENOMIC DNA]</scope>
    <source>
        <strain evidence="1 2">CC-CFT501</strain>
    </source>
</reference>
<dbReference type="InterPro" id="IPR026002">
    <property type="entry name" value="ATC_hydrolase-like"/>
</dbReference>
<name>A0A5C8NYA8_9BURK</name>
<organism evidence="1 2">
    <name type="scientific">Zeimonas arvi</name>
    <dbReference type="NCBI Taxonomy" id="2498847"/>
    <lineage>
        <taxon>Bacteria</taxon>
        <taxon>Pseudomonadati</taxon>
        <taxon>Pseudomonadota</taxon>
        <taxon>Betaproteobacteria</taxon>
        <taxon>Burkholderiales</taxon>
        <taxon>Burkholderiaceae</taxon>
        <taxon>Zeimonas</taxon>
    </lineage>
</organism>
<dbReference type="GO" id="GO:0016787">
    <property type="term" value="F:hydrolase activity"/>
    <property type="evidence" value="ECO:0007669"/>
    <property type="project" value="UniProtKB-KW"/>
</dbReference>
<keyword evidence="2" id="KW-1185">Reference proteome</keyword>
<evidence type="ECO:0000313" key="2">
    <source>
        <dbReference type="Proteomes" id="UP000321548"/>
    </source>
</evidence>
<dbReference type="Proteomes" id="UP000321548">
    <property type="component" value="Unassembled WGS sequence"/>
</dbReference>
<keyword evidence="1" id="KW-0378">Hydrolase</keyword>
<proteinExistence type="predicted"/>
<accession>A0A5C8NYA8</accession>
<protein>
    <submittedName>
        <fullName evidence="1">2-amino-thiazoline-4-carboxylic acid hydrolase</fullName>
    </submittedName>
</protein>
<sequence length="181" mass="20514">MSDDKQTRPAMPAHPENLSMLAKRRIEAEILGHVYQVLKASHGKEVAMKTVGDAVRQSAIEQARRFAAETEQGTSLQHFVDMSKLWQKEDALKIEVRRKTDTEYDFDVVRCRYAEMYREMGLGEIGHLLSCQRDGSFCEGYDPKLKMKRTQTIMQGASHCDFRYTYEDEGGSDAGAAKRGG</sequence>
<evidence type="ECO:0000313" key="1">
    <source>
        <dbReference type="EMBL" id="TXL66101.1"/>
    </source>
</evidence>
<dbReference type="RefSeq" id="WP_147704015.1">
    <property type="nucleotide sequence ID" value="NZ_VDUY01000003.1"/>
</dbReference>
<dbReference type="AlphaFoldDB" id="A0A5C8NYA8"/>
<dbReference type="OrthoDB" id="9805176at2"/>